<geneLocation type="plasmid" evidence="2">
    <name>pnve19</name>
</geneLocation>
<accession>A0A4P8WP08</accession>
<dbReference type="KEGG" id="nvr:FEJ81_22865"/>
<dbReference type="RefSeq" id="WP_138247503.1">
    <property type="nucleotide sequence ID" value="NZ_CP040333.1"/>
</dbReference>
<protein>
    <submittedName>
        <fullName evidence="1">Uncharacterized protein</fullName>
    </submittedName>
</protein>
<dbReference type="AlphaFoldDB" id="A0A4P8WP08"/>
<gene>
    <name evidence="1" type="ORF">FEJ81_22865</name>
</gene>
<reference evidence="2" key="1">
    <citation type="submission" date="2019-05" db="EMBL/GenBank/DDBJ databases">
        <title>Genome sequence and methylation pattern of the halophilic Archaeon Natrinema versiforme BOL5-4.</title>
        <authorList>
            <person name="DasSarma P."/>
            <person name="Anton B.P."/>
            <person name="DasSarma S.L."/>
            <person name="Martinez F.L."/>
            <person name="Guzman D."/>
            <person name="Roberts R.J."/>
            <person name="DasSarma S."/>
        </authorList>
    </citation>
    <scope>NUCLEOTIDE SEQUENCE [LARGE SCALE GENOMIC DNA]</scope>
    <source>
        <strain evidence="2">BOL5-4</strain>
        <plasmid evidence="2">pnve19</plasmid>
    </source>
</reference>
<sequence length="265" mass="29095">MADLADLDTSQIGIIAFWNALDNGANSVSPADALEDSNVTEWSSADNGVEGKWNLSRGGPYQYTNSMPAREINFRVKTDGWHIVWFDRSNGFNQNVSPDSHTQTGYYDLVDNIFNSESPNMTSSLPTTRLSKVLNTIRQRTCDGNETFSHGDVGHYCYEYEATTNFVTLVEERGGSTSNYSYNGSFSYDSSLNIQYHAVCAGENSITDGIALNWNGNSLISTANRIGSYNAAGETTSGTTYSNGGSWDSSQTDEYNKIVHLLLHS</sequence>
<keyword evidence="1" id="KW-0614">Plasmid</keyword>
<proteinExistence type="predicted"/>
<dbReference type="GeneID" id="40268179"/>
<name>A0A4P8WP08_9EURY</name>
<evidence type="ECO:0000313" key="1">
    <source>
        <dbReference type="EMBL" id="QCS45115.1"/>
    </source>
</evidence>
<dbReference type="OrthoDB" id="387073at2157"/>
<evidence type="ECO:0000313" key="2">
    <source>
        <dbReference type="Proteomes" id="UP000302218"/>
    </source>
</evidence>
<dbReference type="EMBL" id="CP040333">
    <property type="protein sequence ID" value="QCS45115.1"/>
    <property type="molecule type" value="Genomic_DNA"/>
</dbReference>
<dbReference type="Proteomes" id="UP000302218">
    <property type="component" value="Plasmid pNVE19"/>
</dbReference>
<organism evidence="1 2">
    <name type="scientific">Natrinema versiforme</name>
    <dbReference type="NCBI Taxonomy" id="88724"/>
    <lineage>
        <taxon>Archaea</taxon>
        <taxon>Methanobacteriati</taxon>
        <taxon>Methanobacteriota</taxon>
        <taxon>Stenosarchaea group</taxon>
        <taxon>Halobacteria</taxon>
        <taxon>Halobacteriales</taxon>
        <taxon>Natrialbaceae</taxon>
        <taxon>Natrinema</taxon>
    </lineage>
</organism>